<feature type="binding site" evidence="9">
    <location>
        <position position="306"/>
    </location>
    <ligand>
        <name>[4Fe-4S] cluster</name>
        <dbReference type="ChEBI" id="CHEBI:49883"/>
        <label>2</label>
        <note>4Fe-4S-S-AdoMet</note>
    </ligand>
</feature>
<evidence type="ECO:0000256" key="5">
    <source>
        <dbReference type="ARBA" id="ARBA00022691"/>
    </source>
</evidence>
<feature type="domain" description="TRAM" evidence="11">
    <location>
        <begin position="527"/>
        <end position="599"/>
    </location>
</feature>
<dbReference type="InterPro" id="IPR013848">
    <property type="entry name" value="Methylthiotransferase_N"/>
</dbReference>
<evidence type="ECO:0000256" key="2">
    <source>
        <dbReference type="ARBA" id="ARBA00022485"/>
    </source>
</evidence>
<feature type="binding site" evidence="9">
    <location>
        <position position="313"/>
    </location>
    <ligand>
        <name>[4Fe-4S] cluster</name>
        <dbReference type="ChEBI" id="CHEBI:49883"/>
        <label>2</label>
        <note>4Fe-4S-S-AdoMet</note>
    </ligand>
</feature>
<dbReference type="Pfam" id="PF00919">
    <property type="entry name" value="UPF0004"/>
    <property type="match status" value="1"/>
</dbReference>
<keyword evidence="7 9" id="KW-0408">Iron</keyword>
<evidence type="ECO:0000256" key="7">
    <source>
        <dbReference type="ARBA" id="ARBA00023004"/>
    </source>
</evidence>
<dbReference type="Gene3D" id="3.80.30.20">
    <property type="entry name" value="tm_1862 like domain"/>
    <property type="match status" value="1"/>
</dbReference>
<dbReference type="SUPFAM" id="SSF102114">
    <property type="entry name" value="Radical SAM enzymes"/>
    <property type="match status" value="1"/>
</dbReference>
<dbReference type="SFLD" id="SFLDG01061">
    <property type="entry name" value="methylthiotransferase"/>
    <property type="match status" value="1"/>
</dbReference>
<dbReference type="PROSITE" id="PS51449">
    <property type="entry name" value="MTTASE_N"/>
    <property type="match status" value="1"/>
</dbReference>
<dbReference type="GO" id="GO:0046872">
    <property type="term" value="F:metal ion binding"/>
    <property type="evidence" value="ECO:0007669"/>
    <property type="project" value="UniProtKB-KW"/>
</dbReference>
<dbReference type="InterPro" id="IPR007197">
    <property type="entry name" value="rSAM"/>
</dbReference>
<dbReference type="InterPro" id="IPR006638">
    <property type="entry name" value="Elp3/MiaA/NifB-like_rSAM"/>
</dbReference>
<dbReference type="GO" id="GO:0005829">
    <property type="term" value="C:cytosol"/>
    <property type="evidence" value="ECO:0007669"/>
    <property type="project" value="TreeGrafter"/>
</dbReference>
<keyword evidence="4 9" id="KW-0808">Transferase</keyword>
<evidence type="ECO:0000313" key="14">
    <source>
        <dbReference type="EMBL" id="XCB20615.1"/>
    </source>
</evidence>
<dbReference type="GO" id="GO:0035599">
    <property type="term" value="F:aspartic acid methylthiotransferase activity"/>
    <property type="evidence" value="ECO:0007669"/>
    <property type="project" value="TreeGrafter"/>
</dbReference>
<dbReference type="InterPro" id="IPR058240">
    <property type="entry name" value="rSAM_sf"/>
</dbReference>
<evidence type="ECO:0000256" key="1">
    <source>
        <dbReference type="ARBA" id="ARBA00003234"/>
    </source>
</evidence>
<dbReference type="FunFam" id="3.80.30.20:FF:000001">
    <property type="entry name" value="tRNA-2-methylthio-N(6)-dimethylallyladenosine synthase 2"/>
    <property type="match status" value="1"/>
</dbReference>
<evidence type="ECO:0000256" key="4">
    <source>
        <dbReference type="ARBA" id="ARBA00022679"/>
    </source>
</evidence>
<keyword evidence="3 9" id="KW-0963">Cytoplasm</keyword>
<dbReference type="EC" id="2.8.4.4" evidence="9"/>
<name>A0AAU7YVM5_9BACT</name>
<keyword evidence="14" id="KW-0689">Ribosomal protein</keyword>
<comment type="catalytic activity">
    <reaction evidence="9">
        <text>L-aspartate(89)-[ribosomal protein uS12]-hydrogen + (sulfur carrier)-SH + AH2 + 2 S-adenosyl-L-methionine = 3-methylsulfanyl-L-aspartate(89)-[ribosomal protein uS12]-hydrogen + (sulfur carrier)-H + 5'-deoxyadenosine + L-methionine + A + S-adenosyl-L-homocysteine + 2 H(+)</text>
        <dbReference type="Rhea" id="RHEA:37087"/>
        <dbReference type="Rhea" id="RHEA-COMP:10460"/>
        <dbReference type="Rhea" id="RHEA-COMP:10461"/>
        <dbReference type="Rhea" id="RHEA-COMP:14737"/>
        <dbReference type="Rhea" id="RHEA-COMP:14739"/>
        <dbReference type="ChEBI" id="CHEBI:13193"/>
        <dbReference type="ChEBI" id="CHEBI:15378"/>
        <dbReference type="ChEBI" id="CHEBI:17319"/>
        <dbReference type="ChEBI" id="CHEBI:17499"/>
        <dbReference type="ChEBI" id="CHEBI:29917"/>
        <dbReference type="ChEBI" id="CHEBI:29961"/>
        <dbReference type="ChEBI" id="CHEBI:57844"/>
        <dbReference type="ChEBI" id="CHEBI:57856"/>
        <dbReference type="ChEBI" id="CHEBI:59789"/>
        <dbReference type="ChEBI" id="CHEBI:64428"/>
        <dbReference type="ChEBI" id="CHEBI:73599"/>
        <dbReference type="EC" id="2.8.4.4"/>
    </reaction>
</comment>
<evidence type="ECO:0000259" key="12">
    <source>
        <dbReference type="PROSITE" id="PS51449"/>
    </source>
</evidence>
<feature type="compositionally biased region" description="Polar residues" evidence="10">
    <location>
        <begin position="250"/>
        <end position="259"/>
    </location>
</feature>
<keyword evidence="6 9" id="KW-0479">Metal-binding</keyword>
<dbReference type="InterPro" id="IPR020612">
    <property type="entry name" value="Methylthiotransferase_CS"/>
</dbReference>
<dbReference type="KEGG" id="tgi:RBB81_13560"/>
<feature type="binding site" evidence="9">
    <location>
        <position position="28"/>
    </location>
    <ligand>
        <name>[4Fe-4S] cluster</name>
        <dbReference type="ChEBI" id="CHEBI:49883"/>
        <label>1</label>
    </ligand>
</feature>
<dbReference type="GO" id="GO:0103039">
    <property type="term" value="F:protein methylthiotransferase activity"/>
    <property type="evidence" value="ECO:0007669"/>
    <property type="project" value="UniProtKB-EC"/>
</dbReference>
<reference evidence="14" key="2">
    <citation type="journal article" date="2024" name="Environ. Microbiol.">
        <title>Genome analysis and description of Tunturibacter gen. nov. expands the diversity of Terriglobia in tundra soils.</title>
        <authorList>
            <person name="Messyasz A."/>
            <person name="Mannisto M.K."/>
            <person name="Kerkhof L.J."/>
            <person name="Haggblom M.M."/>
        </authorList>
    </citation>
    <scope>NUCLEOTIDE SEQUENCE</scope>
    <source>
        <strain evidence="14">M8UP39</strain>
    </source>
</reference>
<dbReference type="PROSITE" id="PS51918">
    <property type="entry name" value="RADICAL_SAM"/>
    <property type="match status" value="1"/>
</dbReference>
<evidence type="ECO:0000259" key="11">
    <source>
        <dbReference type="PROSITE" id="PS50926"/>
    </source>
</evidence>
<dbReference type="PROSITE" id="PS50926">
    <property type="entry name" value="TRAM"/>
    <property type="match status" value="1"/>
</dbReference>
<accession>A0AAU7YVM5</accession>
<evidence type="ECO:0000259" key="13">
    <source>
        <dbReference type="PROSITE" id="PS51918"/>
    </source>
</evidence>
<dbReference type="PANTHER" id="PTHR43837">
    <property type="entry name" value="RIBOSOMAL PROTEIN S12 METHYLTHIOTRANSFERASE RIMO"/>
    <property type="match status" value="1"/>
</dbReference>
<dbReference type="FunFam" id="3.40.50.12160:FF:000003">
    <property type="entry name" value="CDK5 regulatory subunit-associated protein 1"/>
    <property type="match status" value="1"/>
</dbReference>
<reference evidence="14" key="1">
    <citation type="submission" date="2023-08" db="EMBL/GenBank/DDBJ databases">
        <authorList>
            <person name="Messyasz A."/>
            <person name="Mannisto M.K."/>
            <person name="Kerkhof L.J."/>
            <person name="Haggblom M."/>
        </authorList>
    </citation>
    <scope>NUCLEOTIDE SEQUENCE</scope>
    <source>
        <strain evidence="14">M8UP39</strain>
    </source>
</reference>
<dbReference type="HAMAP" id="MF_01865">
    <property type="entry name" value="MTTase_RimO"/>
    <property type="match status" value="1"/>
</dbReference>
<dbReference type="Gene3D" id="2.40.50.140">
    <property type="entry name" value="Nucleic acid-binding proteins"/>
    <property type="match status" value="1"/>
</dbReference>
<dbReference type="InterPro" id="IPR038135">
    <property type="entry name" value="Methylthiotransferase_N_sf"/>
</dbReference>
<dbReference type="EMBL" id="CP132938">
    <property type="protein sequence ID" value="XCB20615.1"/>
    <property type="molecule type" value="Genomic_DNA"/>
</dbReference>
<keyword evidence="5 9" id="KW-0949">S-adenosyl-L-methionine</keyword>
<dbReference type="Gene3D" id="3.40.50.12160">
    <property type="entry name" value="Methylthiotransferase, N-terminal domain"/>
    <property type="match status" value="1"/>
</dbReference>
<dbReference type="InterPro" id="IPR005840">
    <property type="entry name" value="Ribosomal_uS12_MeSTrfase_RimO"/>
</dbReference>
<dbReference type="NCBIfam" id="TIGR01125">
    <property type="entry name" value="30S ribosomal protein S12 methylthiotransferase RimO"/>
    <property type="match status" value="1"/>
</dbReference>
<comment type="function">
    <text evidence="9">Catalyzes the methylthiolation of an aspartic acid residue of ribosomal protein uS12.</text>
</comment>
<keyword evidence="14" id="KW-0687">Ribonucleoprotein</keyword>
<sequence>MTNQATIEAEPLQAAAPRPKVGFVSLGCPKNLVDSEVMMGLLHHNGAELTPRAEDAEIIVINTCSFIDSAKQESVNTILEMVQHKRQFGGKAQRIVVAGCLVERYRDEIQKNIPEVDAVVGTGELEAILAAAGLTPSGHANNNSPFNILPQGTPEATIHTHAISMSQTDGEVAQLEATSMQQAGQNLIDRAPSAVSQHSRPLADPEHDREIAPQLRIVQSLAETGTTHGDEPLNHAGDHIAHLPVGIDPGNTSRPEGDLRQQQGRFSRESWGGAAAALPEYLYNDATPRILTTPRASAYIKIAEGCDHPCSFCIIPQLRGKFRSRRMSSIIAEAENLIKQGVREITLIGQDTTCYGEDLGFTDGLATLLDALAVLPGLRWLRFLYTYPNKVTTRLLETMATHDTISKYLDVPLQHASASVLKTMKRGGNAQIFLDLIAKARRIVPGIVIRTSFIVGFPGETEADYKELEAFITAAKIDWLGVFTYSDEEGAAAFNLADDTKVPNRTIQARRRKLMKLQQKISTKSKAEWVGREIDLLVEGESEETELLWEGRTSLHAPEIDGKVFINDFGPHETLVPGTFYRAEITESHDYDVVARILE</sequence>
<dbReference type="GO" id="GO:0006400">
    <property type="term" value="P:tRNA modification"/>
    <property type="evidence" value="ECO:0007669"/>
    <property type="project" value="InterPro"/>
</dbReference>
<dbReference type="InterPro" id="IPR005839">
    <property type="entry name" value="Methylthiotransferase"/>
</dbReference>
<feature type="binding site" evidence="9">
    <location>
        <position position="310"/>
    </location>
    <ligand>
        <name>[4Fe-4S] cluster</name>
        <dbReference type="ChEBI" id="CHEBI:49883"/>
        <label>2</label>
        <note>4Fe-4S-S-AdoMet</note>
    </ligand>
</feature>
<proteinExistence type="inferred from homology"/>
<dbReference type="SMART" id="SM00729">
    <property type="entry name" value="Elp3"/>
    <property type="match status" value="1"/>
</dbReference>
<dbReference type="GO" id="GO:0051539">
    <property type="term" value="F:4 iron, 4 sulfur cluster binding"/>
    <property type="evidence" value="ECO:0007669"/>
    <property type="project" value="UniProtKB-UniRule"/>
</dbReference>
<dbReference type="Pfam" id="PF04055">
    <property type="entry name" value="Radical_SAM"/>
    <property type="match status" value="1"/>
</dbReference>
<feature type="binding site" evidence="9">
    <location>
        <position position="64"/>
    </location>
    <ligand>
        <name>[4Fe-4S] cluster</name>
        <dbReference type="ChEBI" id="CHEBI:49883"/>
        <label>1</label>
    </ligand>
</feature>
<comment type="function">
    <text evidence="1">Catalyzes the methylthiolation of N6-(dimethylallyl)adenosine (i(6)A), leading to the formation of 2-methylthio-N6-(dimethylallyl)adenosine (ms(2)i(6)A) at position 37 in tRNAs that read codons beginning with uridine.</text>
</comment>
<dbReference type="AlphaFoldDB" id="A0AAU7YVM5"/>
<dbReference type="InterPro" id="IPR023404">
    <property type="entry name" value="rSAM_horseshoe"/>
</dbReference>
<feature type="domain" description="Radical SAM core" evidence="13">
    <location>
        <begin position="292"/>
        <end position="524"/>
    </location>
</feature>
<feature type="compositionally biased region" description="Basic and acidic residues" evidence="10">
    <location>
        <begin position="228"/>
        <end position="241"/>
    </location>
</feature>
<evidence type="ECO:0000256" key="10">
    <source>
        <dbReference type="SAM" id="MobiDB-lite"/>
    </source>
</evidence>
<feature type="domain" description="MTTase N-terminal" evidence="12">
    <location>
        <begin position="19"/>
        <end position="137"/>
    </location>
</feature>
<dbReference type="Pfam" id="PF18693">
    <property type="entry name" value="TRAM_2"/>
    <property type="match status" value="1"/>
</dbReference>
<organism evidence="14">
    <name type="scientific">Tunturiibacter gelidiferens</name>
    <dbReference type="NCBI Taxonomy" id="3069689"/>
    <lineage>
        <taxon>Bacteria</taxon>
        <taxon>Pseudomonadati</taxon>
        <taxon>Acidobacteriota</taxon>
        <taxon>Terriglobia</taxon>
        <taxon>Terriglobales</taxon>
        <taxon>Acidobacteriaceae</taxon>
        <taxon>Tunturiibacter</taxon>
    </lineage>
</organism>
<evidence type="ECO:0000256" key="3">
    <source>
        <dbReference type="ARBA" id="ARBA00022490"/>
    </source>
</evidence>
<feature type="region of interest" description="Disordered" evidence="10">
    <location>
        <begin position="225"/>
        <end position="259"/>
    </location>
</feature>
<dbReference type="PROSITE" id="PS01278">
    <property type="entry name" value="MTTASE_RADICAL"/>
    <property type="match status" value="1"/>
</dbReference>
<comment type="subcellular location">
    <subcellularLocation>
        <location evidence="9">Cytoplasm</location>
    </subcellularLocation>
</comment>
<evidence type="ECO:0000256" key="8">
    <source>
        <dbReference type="ARBA" id="ARBA00023014"/>
    </source>
</evidence>
<dbReference type="RefSeq" id="WP_353071017.1">
    <property type="nucleotide sequence ID" value="NZ_CP132938.1"/>
</dbReference>
<dbReference type="GO" id="GO:0005840">
    <property type="term" value="C:ribosome"/>
    <property type="evidence" value="ECO:0007669"/>
    <property type="project" value="UniProtKB-KW"/>
</dbReference>
<comment type="similarity">
    <text evidence="9">Belongs to the methylthiotransferase family. RimO subfamily.</text>
</comment>
<dbReference type="InterPro" id="IPR012340">
    <property type="entry name" value="NA-bd_OB-fold"/>
</dbReference>
<gene>
    <name evidence="9 14" type="primary">rimO</name>
    <name evidence="14" type="ORF">RBB81_13560</name>
</gene>
<evidence type="ECO:0000256" key="6">
    <source>
        <dbReference type="ARBA" id="ARBA00022723"/>
    </source>
</evidence>
<comment type="cofactor">
    <cofactor evidence="9">
        <name>[4Fe-4S] cluster</name>
        <dbReference type="ChEBI" id="CHEBI:49883"/>
    </cofactor>
    <text evidence="9">Binds 2 [4Fe-4S] clusters. One cluster is coordinated with 3 cysteines and an exchangeable S-adenosyl-L-methionine.</text>
</comment>
<keyword evidence="2 9" id="KW-0004">4Fe-4S</keyword>
<feature type="binding site" evidence="9">
    <location>
        <position position="100"/>
    </location>
    <ligand>
        <name>[4Fe-4S] cluster</name>
        <dbReference type="ChEBI" id="CHEBI:49883"/>
        <label>1</label>
    </ligand>
</feature>
<dbReference type="PANTHER" id="PTHR43837:SF1">
    <property type="entry name" value="RIBOSOMAL PROTEIN US12 METHYLTHIOTRANSFERASE RIMO"/>
    <property type="match status" value="1"/>
</dbReference>
<dbReference type="InterPro" id="IPR002792">
    <property type="entry name" value="TRAM_dom"/>
</dbReference>
<protein>
    <recommendedName>
        <fullName evidence="9">Ribosomal protein uS12 methylthiotransferase RimO</fullName>
        <shortName evidence="9">uS12 MTTase</shortName>
        <shortName evidence="9">uS12 methylthiotransferase</shortName>
        <ecNumber evidence="9">2.8.4.4</ecNumber>
    </recommendedName>
    <alternativeName>
        <fullName evidence="9">Ribosomal protein uS12 (aspartate-C(3))-methylthiotransferase</fullName>
    </alternativeName>
    <alternativeName>
        <fullName evidence="9">Ribosome maturation factor RimO</fullName>
    </alternativeName>
</protein>
<keyword evidence="8 9" id="KW-0411">Iron-sulfur</keyword>
<evidence type="ECO:0000256" key="9">
    <source>
        <dbReference type="HAMAP-Rule" id="MF_01865"/>
    </source>
</evidence>
<dbReference type="NCBIfam" id="TIGR00089">
    <property type="entry name" value="MiaB/RimO family radical SAM methylthiotransferase"/>
    <property type="match status" value="1"/>
</dbReference>
<dbReference type="SFLD" id="SFLDS00029">
    <property type="entry name" value="Radical_SAM"/>
    <property type="match status" value="1"/>
</dbReference>
<dbReference type="CDD" id="cd01335">
    <property type="entry name" value="Radical_SAM"/>
    <property type="match status" value="1"/>
</dbReference>
<dbReference type="SFLD" id="SFLDG01082">
    <property type="entry name" value="B12-binding_domain_containing"/>
    <property type="match status" value="1"/>
</dbReference>